<dbReference type="EMBL" id="SJPG01000001">
    <property type="protein sequence ID" value="TWT63341.1"/>
    <property type="molecule type" value="Genomic_DNA"/>
</dbReference>
<feature type="signal peptide" evidence="2">
    <location>
        <begin position="1"/>
        <end position="27"/>
    </location>
</feature>
<reference evidence="3 4" key="1">
    <citation type="submission" date="2019-02" db="EMBL/GenBank/DDBJ databases">
        <title>Deep-cultivation of Planctomycetes and their phenomic and genomic characterization uncovers novel biology.</title>
        <authorList>
            <person name="Wiegand S."/>
            <person name="Jogler M."/>
            <person name="Boedeker C."/>
            <person name="Pinto D."/>
            <person name="Vollmers J."/>
            <person name="Rivas-Marin E."/>
            <person name="Kohn T."/>
            <person name="Peeters S.H."/>
            <person name="Heuer A."/>
            <person name="Rast P."/>
            <person name="Oberbeckmann S."/>
            <person name="Bunk B."/>
            <person name="Jeske O."/>
            <person name="Meyerdierks A."/>
            <person name="Storesund J.E."/>
            <person name="Kallscheuer N."/>
            <person name="Luecker S."/>
            <person name="Lage O.M."/>
            <person name="Pohl T."/>
            <person name="Merkel B.J."/>
            <person name="Hornburger P."/>
            <person name="Mueller R.-W."/>
            <person name="Bruemmer F."/>
            <person name="Labrenz M."/>
            <person name="Spormann A.M."/>
            <person name="Op Den Camp H."/>
            <person name="Overmann J."/>
            <person name="Amann R."/>
            <person name="Jetten M.S.M."/>
            <person name="Mascher T."/>
            <person name="Medema M.H."/>
            <person name="Devos D.P."/>
            <person name="Kaster A.-K."/>
            <person name="Ovreas L."/>
            <person name="Rohde M."/>
            <person name="Galperin M.Y."/>
            <person name="Jogler C."/>
        </authorList>
    </citation>
    <scope>NUCLEOTIDE SEQUENCE [LARGE SCALE GENOMIC DNA]</scope>
    <source>
        <strain evidence="3 4">Pan54</strain>
    </source>
</reference>
<name>A0A5C5XLL5_9PLAN</name>
<gene>
    <name evidence="3" type="ORF">Pan54_40940</name>
</gene>
<dbReference type="OrthoDB" id="225378at2"/>
<feature type="region of interest" description="Disordered" evidence="1">
    <location>
        <begin position="74"/>
        <end position="94"/>
    </location>
</feature>
<keyword evidence="4" id="KW-1185">Reference proteome</keyword>
<feature type="chain" id="PRO_5022796440" evidence="2">
    <location>
        <begin position="28"/>
        <end position="628"/>
    </location>
</feature>
<evidence type="ECO:0000313" key="3">
    <source>
        <dbReference type="EMBL" id="TWT63341.1"/>
    </source>
</evidence>
<comment type="caution">
    <text evidence="3">The sequence shown here is derived from an EMBL/GenBank/DDBJ whole genome shotgun (WGS) entry which is preliminary data.</text>
</comment>
<feature type="compositionally biased region" description="Low complexity" evidence="1">
    <location>
        <begin position="74"/>
        <end position="88"/>
    </location>
</feature>
<evidence type="ECO:0000256" key="2">
    <source>
        <dbReference type="SAM" id="SignalP"/>
    </source>
</evidence>
<evidence type="ECO:0000256" key="1">
    <source>
        <dbReference type="SAM" id="MobiDB-lite"/>
    </source>
</evidence>
<protein>
    <submittedName>
        <fullName evidence="3">Uncharacterized protein</fullName>
    </submittedName>
</protein>
<keyword evidence="2" id="KW-0732">Signal</keyword>
<organism evidence="3 4">
    <name type="scientific">Rubinisphaera italica</name>
    <dbReference type="NCBI Taxonomy" id="2527969"/>
    <lineage>
        <taxon>Bacteria</taxon>
        <taxon>Pseudomonadati</taxon>
        <taxon>Planctomycetota</taxon>
        <taxon>Planctomycetia</taxon>
        <taxon>Planctomycetales</taxon>
        <taxon>Planctomycetaceae</taxon>
        <taxon>Rubinisphaera</taxon>
    </lineage>
</organism>
<feature type="region of interest" description="Disordered" evidence="1">
    <location>
        <begin position="30"/>
        <end position="56"/>
    </location>
</feature>
<proteinExistence type="predicted"/>
<feature type="compositionally biased region" description="Polar residues" evidence="1">
    <location>
        <begin position="30"/>
        <end position="42"/>
    </location>
</feature>
<accession>A0A5C5XLL5</accession>
<dbReference type="AlphaFoldDB" id="A0A5C5XLL5"/>
<sequence precursor="true">MSKILFLSKLTLLLLLPVLVFSRVGFAQNQNSTPSQPGTSPSAAPPVLPGPDAGNLTTEIENLPVAPEVAAAAVQPNAQTNDNDTTDNQPQVSEEYEQLSSMPFMLGDLLRANQSFSFPYNLAGDIAGTEANGTLRSRNPKVAENNSALPRNRISIRYNYFSDAATITGLEPFGDPVFPGVIAAADIGLNGLPPGLTLPSGVQFLSPDPQFGQFQFEIPASQIDELNDQFPPGDLGQFGVRFDPGSNSQGTAVIPQYSFIDDNDDLIYGFDLTRVLRNQEIREAKRDFNVNLINFGFESTFWENRASIEMRMPFARSVNSDLDLTASQVVEDDYTRADLVSPYGGTLGNGNFAIKDMQLIFKSLVWSSDRIVFSSGFGLQLPTASDSNLSIVDGFPDPTIRVFQNGVAPLADVLRSRDIRVKNQTIGLSPYLSLAATPTDRTFFNGFFQLDFPLGQDTVEFQQTNFARFLIINNGSGTTTRDPFVSSSQSEGKIRDQMLMNLDIGGGYWFYRNPAARRVTGLAGLMELHWTSTLQDADIFEANSTFLGEPVLLANRDPNPSVPQSVIEEDPIRIGNTANRMDIINATFGTTIEFSNRSTFSLGVAVPLQGGLNRTFETEITAQYNKIY</sequence>
<dbReference type="Proteomes" id="UP000316095">
    <property type="component" value="Unassembled WGS sequence"/>
</dbReference>
<dbReference type="RefSeq" id="WP_146505103.1">
    <property type="nucleotide sequence ID" value="NZ_SJPG01000001.1"/>
</dbReference>
<evidence type="ECO:0000313" key="4">
    <source>
        <dbReference type="Proteomes" id="UP000316095"/>
    </source>
</evidence>